<evidence type="ECO:0000313" key="1">
    <source>
        <dbReference type="EMBL" id="KAH7844142.1"/>
    </source>
</evidence>
<dbReference type="EMBL" id="CM037151">
    <property type="protein sequence ID" value="KAH7844142.1"/>
    <property type="molecule type" value="Genomic_DNA"/>
</dbReference>
<gene>
    <name evidence="1" type="ORF">Vadar_024789</name>
</gene>
<evidence type="ECO:0000313" key="2">
    <source>
        <dbReference type="Proteomes" id="UP000828048"/>
    </source>
</evidence>
<comment type="caution">
    <text evidence="1">The sequence shown here is derived from an EMBL/GenBank/DDBJ whole genome shotgun (WGS) entry which is preliminary data.</text>
</comment>
<organism evidence="1 2">
    <name type="scientific">Vaccinium darrowii</name>
    <dbReference type="NCBI Taxonomy" id="229202"/>
    <lineage>
        <taxon>Eukaryota</taxon>
        <taxon>Viridiplantae</taxon>
        <taxon>Streptophyta</taxon>
        <taxon>Embryophyta</taxon>
        <taxon>Tracheophyta</taxon>
        <taxon>Spermatophyta</taxon>
        <taxon>Magnoliopsida</taxon>
        <taxon>eudicotyledons</taxon>
        <taxon>Gunneridae</taxon>
        <taxon>Pentapetalae</taxon>
        <taxon>asterids</taxon>
        <taxon>Ericales</taxon>
        <taxon>Ericaceae</taxon>
        <taxon>Vaccinioideae</taxon>
        <taxon>Vaccinieae</taxon>
        <taxon>Vaccinium</taxon>
    </lineage>
</organism>
<protein>
    <submittedName>
        <fullName evidence="1">Uncharacterized protein</fullName>
    </submittedName>
</protein>
<reference evidence="1 2" key="1">
    <citation type="journal article" date="2021" name="Hortic Res">
        <title>High-quality reference genome and annotation aids understanding of berry development for evergreen blueberry (Vaccinium darrowii).</title>
        <authorList>
            <person name="Yu J."/>
            <person name="Hulse-Kemp A.M."/>
            <person name="Babiker E."/>
            <person name="Staton M."/>
        </authorList>
    </citation>
    <scope>NUCLEOTIDE SEQUENCE [LARGE SCALE GENOMIC DNA]</scope>
    <source>
        <strain evidence="2">cv. NJ 8807/NJ 8810</strain>
        <tissue evidence="1">Young leaf</tissue>
    </source>
</reference>
<proteinExistence type="predicted"/>
<sequence>MIFKSVDLLSLIIVSSDGKNYFLENSMIQFAVRNDKELSKLLGDVTIANGRVMPNIHNLLLPNKTGSSKLVADED</sequence>
<name>A0ACB7XSX0_9ERIC</name>
<accession>A0ACB7XSX0</accession>
<keyword evidence="2" id="KW-1185">Reference proteome</keyword>
<dbReference type="Proteomes" id="UP000828048">
    <property type="component" value="Chromosome 1"/>
</dbReference>